<reference evidence="2 3" key="1">
    <citation type="submission" date="2023-11" db="EMBL/GenBank/DDBJ databases">
        <title>An acidophilic fungus is an integral part of prey digestion in a carnivorous sundew plant.</title>
        <authorList>
            <person name="Tsai I.J."/>
        </authorList>
    </citation>
    <scope>NUCLEOTIDE SEQUENCE [LARGE SCALE GENOMIC DNA]</scope>
    <source>
        <strain evidence="2">169a</strain>
    </source>
</reference>
<sequence length="393" mass="43129">MGNKPSSLTGSPTPDDQSARSVVRKPVNPARFLRKSSANLILRIDSRSPLTEPTTPKVTVSRGPASSSDFGETDYGDGHKSDFNQPPNHARTPPIIVPPRKHSTSTVIVTDDEETQPLSASTTIKGRKSCSRNESRAAQVECHDDMENQNSLTALRSSALSPTIPAPSPVPEDSPHKYGLLDRMDTPEVQPAAEDVSAIKARRPNNGVEIFKEAKTLQSAASFLNGLSTSRRRAESASRSTESYAYVSRPNSRRGQVGADRESAIRQTNSTLQLSSGDFEGRRKGHNFKANGFAYSRPLAITQLKCYSTHARLVISKNKVAPVECAVCHMDDDHEHYSCSWCAIRMCRYCRKEFAERGISALRDRIKQAEMSADDSSSSVSMRSLTRGRSTLF</sequence>
<feature type="region of interest" description="Disordered" evidence="1">
    <location>
        <begin position="227"/>
        <end position="263"/>
    </location>
</feature>
<evidence type="ECO:0000256" key="1">
    <source>
        <dbReference type="SAM" id="MobiDB-lite"/>
    </source>
</evidence>
<gene>
    <name evidence="2" type="ORF">R9X50_00036100</name>
</gene>
<feature type="compositionally biased region" description="Polar residues" evidence="1">
    <location>
        <begin position="48"/>
        <end position="70"/>
    </location>
</feature>
<keyword evidence="3" id="KW-1185">Reference proteome</keyword>
<proteinExistence type="predicted"/>
<feature type="region of interest" description="Disordered" evidence="1">
    <location>
        <begin position="373"/>
        <end position="393"/>
    </location>
</feature>
<organism evidence="2 3">
    <name type="scientific">Acrodontium crateriforme</name>
    <dbReference type="NCBI Taxonomy" id="150365"/>
    <lineage>
        <taxon>Eukaryota</taxon>
        <taxon>Fungi</taxon>
        <taxon>Dikarya</taxon>
        <taxon>Ascomycota</taxon>
        <taxon>Pezizomycotina</taxon>
        <taxon>Dothideomycetes</taxon>
        <taxon>Dothideomycetidae</taxon>
        <taxon>Mycosphaerellales</taxon>
        <taxon>Teratosphaeriaceae</taxon>
        <taxon>Acrodontium</taxon>
    </lineage>
</organism>
<feature type="compositionally biased region" description="Low complexity" evidence="1">
    <location>
        <begin position="374"/>
        <end position="384"/>
    </location>
</feature>
<feature type="compositionally biased region" description="Polar residues" evidence="1">
    <location>
        <begin position="1"/>
        <end position="20"/>
    </location>
</feature>
<dbReference type="AlphaFoldDB" id="A0AAQ3R4V4"/>
<evidence type="ECO:0000313" key="3">
    <source>
        <dbReference type="Proteomes" id="UP001303373"/>
    </source>
</evidence>
<protein>
    <submittedName>
        <fullName evidence="2">Uncharacterized protein</fullName>
    </submittedName>
</protein>
<feature type="region of interest" description="Disordered" evidence="1">
    <location>
        <begin position="1"/>
        <end position="132"/>
    </location>
</feature>
<accession>A0AAQ3R4V4</accession>
<name>A0AAQ3R4V4_9PEZI</name>
<dbReference type="Proteomes" id="UP001303373">
    <property type="component" value="Chromosome 1"/>
</dbReference>
<dbReference type="EMBL" id="CP138580">
    <property type="protein sequence ID" value="WPG97583.1"/>
    <property type="molecule type" value="Genomic_DNA"/>
</dbReference>
<evidence type="ECO:0000313" key="2">
    <source>
        <dbReference type="EMBL" id="WPG97583.1"/>
    </source>
</evidence>